<keyword evidence="1" id="KW-0479">Metal-binding</keyword>
<name>A0A176VKE4_MARPO</name>
<reference evidence="6" key="1">
    <citation type="submission" date="2016-03" db="EMBL/GenBank/DDBJ databases">
        <title>Mechanisms controlling the formation of the plant cell surface in tip-growing cells are functionally conserved among land plants.</title>
        <authorList>
            <person name="Honkanen S."/>
            <person name="Jones V.A."/>
            <person name="Morieri G."/>
            <person name="Champion C."/>
            <person name="Hetherington A.J."/>
            <person name="Kelly S."/>
            <person name="Saint-Marcoux D."/>
            <person name="Proust H."/>
            <person name="Prescott H."/>
            <person name="Dolan L."/>
        </authorList>
    </citation>
    <scope>NUCLEOTIDE SEQUENCE [LARGE SCALE GENOMIC DNA]</scope>
    <source>
        <tissue evidence="6">Whole gametophyte</tissue>
    </source>
</reference>
<dbReference type="SUPFAM" id="SSF57903">
    <property type="entry name" value="FYVE/PHD zinc finger"/>
    <property type="match status" value="1"/>
</dbReference>
<evidence type="ECO:0000256" key="1">
    <source>
        <dbReference type="ARBA" id="ARBA00022723"/>
    </source>
</evidence>
<protein>
    <recommendedName>
        <fullName evidence="5">Zinc finger PHD-type domain-containing protein</fullName>
    </recommendedName>
</protein>
<dbReference type="PANTHER" id="PTHR35477:SF1">
    <property type="entry name" value="OS06G0728500 PROTEIN"/>
    <property type="match status" value="1"/>
</dbReference>
<evidence type="ECO:0000313" key="7">
    <source>
        <dbReference type="Proteomes" id="UP000077202"/>
    </source>
</evidence>
<feature type="region of interest" description="Disordered" evidence="4">
    <location>
        <begin position="335"/>
        <end position="457"/>
    </location>
</feature>
<evidence type="ECO:0000313" key="6">
    <source>
        <dbReference type="EMBL" id="OAE21429.1"/>
    </source>
</evidence>
<dbReference type="InterPro" id="IPR013083">
    <property type="entry name" value="Znf_RING/FYVE/PHD"/>
</dbReference>
<organism evidence="6 7">
    <name type="scientific">Marchantia polymorpha subsp. ruderalis</name>
    <dbReference type="NCBI Taxonomy" id="1480154"/>
    <lineage>
        <taxon>Eukaryota</taxon>
        <taxon>Viridiplantae</taxon>
        <taxon>Streptophyta</taxon>
        <taxon>Embryophyta</taxon>
        <taxon>Marchantiophyta</taxon>
        <taxon>Marchantiopsida</taxon>
        <taxon>Marchantiidae</taxon>
        <taxon>Marchantiales</taxon>
        <taxon>Marchantiaceae</taxon>
        <taxon>Marchantia</taxon>
    </lineage>
</organism>
<feature type="compositionally biased region" description="Polar residues" evidence="4">
    <location>
        <begin position="376"/>
        <end position="393"/>
    </location>
</feature>
<evidence type="ECO:0000259" key="5">
    <source>
        <dbReference type="SMART" id="SM00249"/>
    </source>
</evidence>
<dbReference type="Proteomes" id="UP000077202">
    <property type="component" value="Unassembled WGS sequence"/>
</dbReference>
<sequence>MLGGSLPPRKRLLAGLKQNGWLAASSGGAPAATVMAGVEGFSLEGGGGGGGGMGAMAAQDGSGGDQVEAMVEPKEGCKNFNCPLCLSVYPDVKDPAIWVSCSRCQRAVHIECEKKRNPSAIMDFGAYICPECVQAKKLKDMSNGGSVLGTRAKACGGRVGVSCSVEAGICASSAAAECSSPCSKKARMQREVRIIKDADTHEPTIERICSEVKTGLGRKGVSSQEAAAAAAAAAAATACRAAQVAKALAAAKAAAAVKAAAAAKAALDAAALAARAELQARAELRRNSEGKHDAGYLRKEKGEKPEVILEGENGHGGAPAGIDDEELARQLHRAINSSPRISRGVTPLRRKAVPAGSGGKPATESVRAWPRANPVASPTEQRNLPQQQQCAKHQQTRPRSLVGGHKEIKRLDSRVMKKPEHEACQNSAHHQSTMGVLKSEPVDSSTLSHVKQDFPTGHHDYQSAPLDVMKTEGDCQFVGVSEVYSGGDMNHEIRLSDAEVSQAAAMLDEVLMSEEAEQHAAELDEGCLTGYVEGDGTRQLDSHCAGWEVEGGPGMLKHEDGAMAIDAGTDMMTVTIPPGVSELIHLDEISHIESTNTADGVLTTDGQWAVNESDSSQKDFVDVQENANQVAEEGSIQAVKEEVSGKVGKANQELDGSPSQPVAGAAAHRHQGGAKGLSGAGKGFASGGHFSSPPSIPT</sequence>
<evidence type="ECO:0000256" key="2">
    <source>
        <dbReference type="ARBA" id="ARBA00022771"/>
    </source>
</evidence>
<evidence type="ECO:0000256" key="4">
    <source>
        <dbReference type="SAM" id="MobiDB-lite"/>
    </source>
</evidence>
<comment type="caution">
    <text evidence="6">The sequence shown here is derived from an EMBL/GenBank/DDBJ whole genome shotgun (WGS) entry which is preliminary data.</text>
</comment>
<feature type="domain" description="Zinc finger PHD-type" evidence="5">
    <location>
        <begin position="81"/>
        <end position="133"/>
    </location>
</feature>
<feature type="compositionally biased region" description="Basic and acidic residues" evidence="4">
    <location>
        <begin position="404"/>
        <end position="423"/>
    </location>
</feature>
<dbReference type="PROSITE" id="PS01359">
    <property type="entry name" value="ZF_PHD_1"/>
    <property type="match status" value="1"/>
</dbReference>
<feature type="region of interest" description="Disordered" evidence="4">
    <location>
        <begin position="647"/>
        <end position="698"/>
    </location>
</feature>
<dbReference type="Gene3D" id="3.30.40.10">
    <property type="entry name" value="Zinc/RING finger domain, C3HC4 (zinc finger)"/>
    <property type="match status" value="1"/>
</dbReference>
<dbReference type="PANTHER" id="PTHR35477">
    <property type="entry name" value="OS06G0728500 PROTEIN"/>
    <property type="match status" value="1"/>
</dbReference>
<proteinExistence type="predicted"/>
<dbReference type="InterPro" id="IPR011011">
    <property type="entry name" value="Znf_FYVE_PHD"/>
</dbReference>
<feature type="compositionally biased region" description="Gly residues" evidence="4">
    <location>
        <begin position="673"/>
        <end position="686"/>
    </location>
</feature>
<dbReference type="AlphaFoldDB" id="A0A176VKE4"/>
<evidence type="ECO:0000256" key="3">
    <source>
        <dbReference type="ARBA" id="ARBA00022833"/>
    </source>
</evidence>
<keyword evidence="2" id="KW-0863">Zinc-finger</keyword>
<accession>A0A176VKE4</accession>
<dbReference type="InterPro" id="IPR019786">
    <property type="entry name" value="Zinc_finger_PHD-type_CS"/>
</dbReference>
<dbReference type="EMBL" id="LVLJ01003432">
    <property type="protein sequence ID" value="OAE21429.1"/>
    <property type="molecule type" value="Genomic_DNA"/>
</dbReference>
<keyword evidence="7" id="KW-1185">Reference proteome</keyword>
<keyword evidence="3" id="KW-0862">Zinc</keyword>
<gene>
    <name evidence="6" type="ORF">AXG93_3506s1030</name>
</gene>
<dbReference type="InterPro" id="IPR001965">
    <property type="entry name" value="Znf_PHD"/>
</dbReference>
<dbReference type="GO" id="GO:0008270">
    <property type="term" value="F:zinc ion binding"/>
    <property type="evidence" value="ECO:0007669"/>
    <property type="project" value="UniProtKB-KW"/>
</dbReference>
<dbReference type="SMART" id="SM00249">
    <property type="entry name" value="PHD"/>
    <property type="match status" value="1"/>
</dbReference>
<feature type="compositionally biased region" description="Polar residues" evidence="4">
    <location>
        <begin position="424"/>
        <end position="434"/>
    </location>
</feature>